<dbReference type="SUPFAM" id="SSF51735">
    <property type="entry name" value="NAD(P)-binding Rossmann-fold domains"/>
    <property type="match status" value="1"/>
</dbReference>
<evidence type="ECO:0000313" key="2">
    <source>
        <dbReference type="EMBL" id="SVD20208.1"/>
    </source>
</evidence>
<dbReference type="Gene3D" id="3.40.50.720">
    <property type="entry name" value="NAD(P)-binding Rossmann-like Domain"/>
    <property type="match status" value="1"/>
</dbReference>
<dbReference type="AlphaFoldDB" id="A0A382TFP3"/>
<name>A0A382TFP3_9ZZZZ</name>
<dbReference type="InterPro" id="IPR036291">
    <property type="entry name" value="NAD(P)-bd_dom_sf"/>
</dbReference>
<reference evidence="2" key="1">
    <citation type="submission" date="2018-05" db="EMBL/GenBank/DDBJ databases">
        <authorList>
            <person name="Lanie J.A."/>
            <person name="Ng W.-L."/>
            <person name="Kazmierczak K.M."/>
            <person name="Andrzejewski T.M."/>
            <person name="Davidsen T.M."/>
            <person name="Wayne K.J."/>
            <person name="Tettelin H."/>
            <person name="Glass J.I."/>
            <person name="Rusch D."/>
            <person name="Podicherti R."/>
            <person name="Tsui H.-C.T."/>
            <person name="Winkler M.E."/>
        </authorList>
    </citation>
    <scope>NUCLEOTIDE SEQUENCE</scope>
</reference>
<dbReference type="Gene3D" id="3.90.25.10">
    <property type="entry name" value="UDP-galactose 4-epimerase, domain 1"/>
    <property type="match status" value="1"/>
</dbReference>
<dbReference type="InterPro" id="IPR016040">
    <property type="entry name" value="NAD(P)-bd_dom"/>
</dbReference>
<gene>
    <name evidence="2" type="ORF">METZ01_LOCUS373062</name>
</gene>
<sequence>ITGEGKMTRDFTYVMDIVDALIQAGWSEKAIGEEMNIASAREIEIVQLAETINQLTGNKAGLLYTDRRKWDTKSRLLASIDRAKDLLGYDPQTTFEEGLKKTIQWFRDNWEAINRDAEFPPGMSSAVKNYVLSQKQDQT</sequence>
<protein>
    <recommendedName>
        <fullName evidence="1">NAD(P)-binding domain-containing protein</fullName>
    </recommendedName>
</protein>
<accession>A0A382TFP3</accession>
<proteinExistence type="predicted"/>
<feature type="domain" description="NAD(P)-binding" evidence="1">
    <location>
        <begin position="2"/>
        <end position="102"/>
    </location>
</feature>
<feature type="non-terminal residue" evidence="2">
    <location>
        <position position="1"/>
    </location>
</feature>
<dbReference type="Pfam" id="PF16363">
    <property type="entry name" value="GDP_Man_Dehyd"/>
    <property type="match status" value="1"/>
</dbReference>
<organism evidence="2">
    <name type="scientific">marine metagenome</name>
    <dbReference type="NCBI Taxonomy" id="408172"/>
    <lineage>
        <taxon>unclassified sequences</taxon>
        <taxon>metagenomes</taxon>
        <taxon>ecological metagenomes</taxon>
    </lineage>
</organism>
<dbReference type="EMBL" id="UINC01135822">
    <property type="protein sequence ID" value="SVD20208.1"/>
    <property type="molecule type" value="Genomic_DNA"/>
</dbReference>
<dbReference type="PANTHER" id="PTHR43000">
    <property type="entry name" value="DTDP-D-GLUCOSE 4,6-DEHYDRATASE-RELATED"/>
    <property type="match status" value="1"/>
</dbReference>
<evidence type="ECO:0000259" key="1">
    <source>
        <dbReference type="Pfam" id="PF16363"/>
    </source>
</evidence>